<feature type="domain" description="Transposase IS200-like" evidence="1">
    <location>
        <begin position="18"/>
        <end position="142"/>
    </location>
</feature>
<dbReference type="GO" id="GO:0006313">
    <property type="term" value="P:DNA transposition"/>
    <property type="evidence" value="ECO:0007669"/>
    <property type="project" value="InterPro"/>
</dbReference>
<dbReference type="RefSeq" id="WP_115083573.1">
    <property type="nucleotide sequence ID" value="NZ_UGTP01000001.1"/>
</dbReference>
<reference evidence="2 3" key="1">
    <citation type="submission" date="2018-06" db="EMBL/GenBank/DDBJ databases">
        <authorList>
            <consortium name="Pathogen Informatics"/>
            <person name="Doyle S."/>
        </authorList>
    </citation>
    <scope>NUCLEOTIDE SEQUENCE [LARGE SCALE GENOMIC DNA]</scope>
    <source>
        <strain evidence="2 3">NCTC13043</strain>
    </source>
</reference>
<dbReference type="SMART" id="SM01321">
    <property type="entry name" value="Y1_Tnp"/>
    <property type="match status" value="1"/>
</dbReference>
<dbReference type="InterPro" id="IPR052715">
    <property type="entry name" value="RAYT_transposase"/>
</dbReference>
<dbReference type="Gene3D" id="3.30.70.1290">
    <property type="entry name" value="Transposase IS200-like"/>
    <property type="match status" value="1"/>
</dbReference>
<dbReference type="GO" id="GO:0043565">
    <property type="term" value="F:sequence-specific DNA binding"/>
    <property type="evidence" value="ECO:0007669"/>
    <property type="project" value="TreeGrafter"/>
</dbReference>
<dbReference type="EMBL" id="UGTP01000001">
    <property type="protein sequence ID" value="SUC12917.1"/>
    <property type="molecule type" value="Genomic_DNA"/>
</dbReference>
<sequence length="187" mass="22382">MAYLQRKNIRWANYDYTLPGYYFITIVTYKRKTILSKVKDGEIYLSVIGREINRCLREIHKKFITVRVDDFVIMPNHIHFIIENNGKESIAKVVRTIKALTSCQYTKQIKDNDVKLWQRNYFDRVIRNERELCFVRNYIFKNPQRWGKDKLNPEHNANCDCIMGTLSLIGIDANFNPVDYFEEERDV</sequence>
<accession>A0A379F2Q3</accession>
<dbReference type="InterPro" id="IPR002686">
    <property type="entry name" value="Transposase_17"/>
</dbReference>
<dbReference type="PANTHER" id="PTHR36966">
    <property type="entry name" value="REP-ASSOCIATED TYROSINE TRANSPOSASE"/>
    <property type="match status" value="1"/>
</dbReference>
<protein>
    <submittedName>
        <fullName evidence="2">Transposase and inactivated derivatives</fullName>
    </submittedName>
</protein>
<proteinExistence type="predicted"/>
<evidence type="ECO:0000259" key="1">
    <source>
        <dbReference type="SMART" id="SM01321"/>
    </source>
</evidence>
<dbReference type="Pfam" id="PF01797">
    <property type="entry name" value="Y1_Tnp"/>
    <property type="match status" value="1"/>
</dbReference>
<dbReference type="SUPFAM" id="SSF143422">
    <property type="entry name" value="Transposase IS200-like"/>
    <property type="match status" value="1"/>
</dbReference>
<name>A0A379F2Q3_9BACT</name>
<dbReference type="InterPro" id="IPR036515">
    <property type="entry name" value="Transposase_17_sf"/>
</dbReference>
<dbReference type="Proteomes" id="UP000254235">
    <property type="component" value="Unassembled WGS sequence"/>
</dbReference>
<dbReference type="PANTHER" id="PTHR36966:SF1">
    <property type="entry name" value="REP-ASSOCIATED TYROSINE TRANSPOSASE"/>
    <property type="match status" value="1"/>
</dbReference>
<dbReference type="AlphaFoldDB" id="A0A379F2Q3"/>
<dbReference type="GO" id="GO:0004803">
    <property type="term" value="F:transposase activity"/>
    <property type="evidence" value="ECO:0007669"/>
    <property type="project" value="InterPro"/>
</dbReference>
<dbReference type="OrthoDB" id="9794403at2"/>
<gene>
    <name evidence="2" type="ORF">NCTC13043_01536</name>
</gene>
<evidence type="ECO:0000313" key="3">
    <source>
        <dbReference type="Proteomes" id="UP000254235"/>
    </source>
</evidence>
<organism evidence="2 3">
    <name type="scientific">Prevotella pallens</name>
    <dbReference type="NCBI Taxonomy" id="60133"/>
    <lineage>
        <taxon>Bacteria</taxon>
        <taxon>Pseudomonadati</taxon>
        <taxon>Bacteroidota</taxon>
        <taxon>Bacteroidia</taxon>
        <taxon>Bacteroidales</taxon>
        <taxon>Prevotellaceae</taxon>
        <taxon>Prevotella</taxon>
    </lineage>
</organism>
<dbReference type="GeneID" id="78571216"/>
<evidence type="ECO:0000313" key="2">
    <source>
        <dbReference type="EMBL" id="SUC12917.1"/>
    </source>
</evidence>